<comment type="caution">
    <text evidence="1">The sequence shown here is derived from an EMBL/GenBank/DDBJ whole genome shotgun (WGS) entry which is preliminary data.</text>
</comment>
<keyword evidence="2" id="KW-1185">Reference proteome</keyword>
<dbReference type="AlphaFoldDB" id="A0A7W6E4D3"/>
<organism evidence="1 2">
    <name type="scientific">Sulfitobacter undariae</name>
    <dbReference type="NCBI Taxonomy" id="1563671"/>
    <lineage>
        <taxon>Bacteria</taxon>
        <taxon>Pseudomonadati</taxon>
        <taxon>Pseudomonadota</taxon>
        <taxon>Alphaproteobacteria</taxon>
        <taxon>Rhodobacterales</taxon>
        <taxon>Roseobacteraceae</taxon>
        <taxon>Sulfitobacter</taxon>
    </lineage>
</organism>
<gene>
    <name evidence="1" type="ORF">GGR95_002184</name>
</gene>
<protein>
    <recommendedName>
        <fullName evidence="3">Lipoprotein</fullName>
    </recommendedName>
</protein>
<evidence type="ECO:0000313" key="1">
    <source>
        <dbReference type="EMBL" id="MBB3994538.1"/>
    </source>
</evidence>
<dbReference type="EMBL" id="JACIEI010000006">
    <property type="protein sequence ID" value="MBB3994538.1"/>
    <property type="molecule type" value="Genomic_DNA"/>
</dbReference>
<evidence type="ECO:0000313" key="2">
    <source>
        <dbReference type="Proteomes" id="UP000530268"/>
    </source>
</evidence>
<evidence type="ECO:0008006" key="3">
    <source>
        <dbReference type="Google" id="ProtNLM"/>
    </source>
</evidence>
<accession>A0A7W6E4D3</accession>
<sequence length="120" mass="13725">MMFYKIGIFGAVLMLAACGTPEYRAEQSQCRTTWNAKIPPRLERELYTRTETRRVPTGRTICRPQGNRTICDQVMRVESFSVPAVRTVDRNKPRRDAQIKACAQNTCLKKFGNPECKAPK</sequence>
<dbReference type="PROSITE" id="PS51257">
    <property type="entry name" value="PROKAR_LIPOPROTEIN"/>
    <property type="match status" value="1"/>
</dbReference>
<reference evidence="1 2" key="1">
    <citation type="submission" date="2020-08" db="EMBL/GenBank/DDBJ databases">
        <title>Genomic Encyclopedia of Type Strains, Phase IV (KMG-IV): sequencing the most valuable type-strain genomes for metagenomic binning, comparative biology and taxonomic classification.</title>
        <authorList>
            <person name="Goeker M."/>
        </authorList>
    </citation>
    <scope>NUCLEOTIDE SEQUENCE [LARGE SCALE GENOMIC DNA]</scope>
    <source>
        <strain evidence="1 2">DSM 102234</strain>
    </source>
</reference>
<proteinExistence type="predicted"/>
<dbReference type="Proteomes" id="UP000530268">
    <property type="component" value="Unassembled WGS sequence"/>
</dbReference>
<name>A0A7W6E4D3_9RHOB</name>